<reference evidence="1" key="1">
    <citation type="submission" date="2020-03" db="EMBL/GenBank/DDBJ databases">
        <title>The deep terrestrial virosphere.</title>
        <authorList>
            <person name="Holmfeldt K."/>
            <person name="Nilsson E."/>
            <person name="Simone D."/>
            <person name="Lopez-Fernandez M."/>
            <person name="Wu X."/>
            <person name="de Brujin I."/>
            <person name="Lundin D."/>
            <person name="Andersson A."/>
            <person name="Bertilsson S."/>
            <person name="Dopson M."/>
        </authorList>
    </citation>
    <scope>NUCLEOTIDE SEQUENCE</scope>
    <source>
        <strain evidence="3">MM415A00110</strain>
        <strain evidence="2">MM415B00359</strain>
        <strain evidence="1">TM448A00090</strain>
    </source>
</reference>
<organism evidence="1">
    <name type="scientific">viral metagenome</name>
    <dbReference type="NCBI Taxonomy" id="1070528"/>
    <lineage>
        <taxon>unclassified sequences</taxon>
        <taxon>metagenomes</taxon>
        <taxon>organismal metagenomes</taxon>
    </lineage>
</organism>
<dbReference type="Gene3D" id="3.90.550.10">
    <property type="entry name" value="Spore Coat Polysaccharide Biosynthesis Protein SpsA, Chain A"/>
    <property type="match status" value="1"/>
</dbReference>
<accession>A0A6H1Z8H9</accession>
<dbReference type="GO" id="GO:0016740">
    <property type="term" value="F:transferase activity"/>
    <property type="evidence" value="ECO:0007669"/>
    <property type="project" value="UniProtKB-KW"/>
</dbReference>
<dbReference type="EMBL" id="MT143974">
    <property type="protein sequence ID" value="QJA44196.1"/>
    <property type="molecule type" value="Genomic_DNA"/>
</dbReference>
<proteinExistence type="predicted"/>
<evidence type="ECO:0000313" key="3">
    <source>
        <dbReference type="EMBL" id="QJI04728.1"/>
    </source>
</evidence>
<dbReference type="InterPro" id="IPR029044">
    <property type="entry name" value="Nucleotide-diphossugar_trans"/>
</dbReference>
<evidence type="ECO:0000313" key="2">
    <source>
        <dbReference type="EMBL" id="QJA66215.1"/>
    </source>
</evidence>
<dbReference type="EMBL" id="MT145189">
    <property type="protein sequence ID" value="QJI04728.1"/>
    <property type="molecule type" value="Genomic_DNA"/>
</dbReference>
<dbReference type="AlphaFoldDB" id="A0A6H1Z8H9"/>
<dbReference type="SUPFAM" id="SSF53448">
    <property type="entry name" value="Nucleotide-diphospho-sugar transferases"/>
    <property type="match status" value="1"/>
</dbReference>
<keyword evidence="1" id="KW-0808">Transferase</keyword>
<protein>
    <submittedName>
        <fullName evidence="1">Putative glycosyltransferase</fullName>
    </submittedName>
</protein>
<sequence>MLIGCKCLNEEKTVKRVIGDFHDEPWVDKIIAIDGDSSDYTVQELRQFSKVDVYVHRYLDWYHDQEIMQANIVLSYIPHNEIVFLLDFDERITQPLKEVLGKINEAGEMPDGADLVHIPRRTIDVLRYENSPFAILGPDGWPMESHEIGQFPDYQPRLIRKTHKMHWVQSPHRALVGWTQIVALRDECHILHYEKDDYRDREWIERRWLRQNAKRISLGLPCDLYEVSAKPEFANAIDPNYWKGER</sequence>
<name>A0A6H1Z8H9_9ZZZZ</name>
<gene>
    <name evidence="3" type="ORF">MM415A00110_0049</name>
    <name evidence="2" type="ORF">MM415B00359_0026</name>
    <name evidence="1" type="ORF">TM448A00090_0028</name>
</gene>
<evidence type="ECO:0000313" key="1">
    <source>
        <dbReference type="EMBL" id="QJA44196.1"/>
    </source>
</evidence>
<dbReference type="EMBL" id="MT141551">
    <property type="protein sequence ID" value="QJA66215.1"/>
    <property type="molecule type" value="Genomic_DNA"/>
</dbReference>